<evidence type="ECO:0000256" key="1">
    <source>
        <dbReference type="SAM" id="MobiDB-lite"/>
    </source>
</evidence>
<dbReference type="EMBL" id="CP031001">
    <property type="protein sequence ID" value="QHN79649.1"/>
    <property type="molecule type" value="Genomic_DNA"/>
</dbReference>
<feature type="region of interest" description="Disordered" evidence="1">
    <location>
        <begin position="45"/>
        <end position="70"/>
    </location>
</feature>
<reference evidence="2 3" key="1">
    <citation type="submission" date="2020-01" db="EMBL/GenBank/DDBJ databases">
        <title>Genome sequence of Arachis hypogaea, cultivar Shitouqi.</title>
        <authorList>
            <person name="Zhuang W."/>
            <person name="Chen H."/>
            <person name="Varshney R."/>
            <person name="Wang D."/>
            <person name="Ming R."/>
        </authorList>
    </citation>
    <scope>NUCLEOTIDE SEQUENCE [LARGE SCALE GENOMIC DNA]</scope>
    <source>
        <tissue evidence="2">Young leaf</tissue>
    </source>
</reference>
<organism evidence="2 3">
    <name type="scientific">Arachis hypogaea</name>
    <name type="common">Peanut</name>
    <dbReference type="NCBI Taxonomy" id="3818"/>
    <lineage>
        <taxon>Eukaryota</taxon>
        <taxon>Viridiplantae</taxon>
        <taxon>Streptophyta</taxon>
        <taxon>Embryophyta</taxon>
        <taxon>Tracheophyta</taxon>
        <taxon>Spermatophyta</taxon>
        <taxon>Magnoliopsida</taxon>
        <taxon>eudicotyledons</taxon>
        <taxon>Gunneridae</taxon>
        <taxon>Pentapetalae</taxon>
        <taxon>rosids</taxon>
        <taxon>fabids</taxon>
        <taxon>Fabales</taxon>
        <taxon>Fabaceae</taxon>
        <taxon>Papilionoideae</taxon>
        <taxon>50 kb inversion clade</taxon>
        <taxon>dalbergioids sensu lato</taxon>
        <taxon>Dalbergieae</taxon>
        <taxon>Pterocarpus clade</taxon>
        <taxon>Arachis</taxon>
    </lineage>
</organism>
<evidence type="ECO:0000313" key="2">
    <source>
        <dbReference type="EMBL" id="QHN79649.1"/>
    </source>
</evidence>
<proteinExistence type="predicted"/>
<name>A0A6B9VDM7_ARAHY</name>
<evidence type="ECO:0000313" key="3">
    <source>
        <dbReference type="Proteomes" id="UP000464620"/>
    </source>
</evidence>
<accession>A0A6B9VDM7</accession>
<sequence length="70" mass="8042">MDTGVMPYEINHLYIHDDPVRNYKYYIRCAAPCVRNYIVRDPEIEDISSGSNEPDGAPASRHHHLPNGFL</sequence>
<gene>
    <name evidence="2" type="ORF">DS421_19g671790</name>
</gene>
<protein>
    <submittedName>
        <fullName evidence="2">Uncharacterized protein</fullName>
    </submittedName>
</protein>
<feature type="compositionally biased region" description="Basic residues" evidence="1">
    <location>
        <begin position="60"/>
        <end position="70"/>
    </location>
</feature>
<dbReference type="Proteomes" id="UP000464620">
    <property type="component" value="Chromosome B09"/>
</dbReference>
<dbReference type="AlphaFoldDB" id="A0A6B9VDM7"/>